<evidence type="ECO:0000256" key="1">
    <source>
        <dbReference type="SAM" id="Phobius"/>
    </source>
</evidence>
<proteinExistence type="predicted"/>
<dbReference type="AlphaFoldDB" id="A0A7V7RN78"/>
<keyword evidence="1" id="KW-0812">Transmembrane</keyword>
<keyword evidence="3" id="KW-1185">Reference proteome</keyword>
<reference evidence="2 3" key="1">
    <citation type="journal article" date="2014" name="Arch. Microbiol.">
        <title>Bacillus mesophilum sp. nov., strain IITR-54T, a novel 4-chlorobiphenyl dechlorinating bacterium.</title>
        <authorList>
            <person name="Manickam N."/>
            <person name="Singh N.K."/>
            <person name="Bajaj A."/>
            <person name="Kumar R.M."/>
            <person name="Kaur G."/>
            <person name="Kaur N."/>
            <person name="Bala M."/>
            <person name="Kumar A."/>
            <person name="Mayilraj S."/>
        </authorList>
    </citation>
    <scope>NUCLEOTIDE SEQUENCE [LARGE SCALE GENOMIC DNA]</scope>
    <source>
        <strain evidence="2 3">IITR-54</strain>
    </source>
</reference>
<evidence type="ECO:0000313" key="3">
    <source>
        <dbReference type="Proteomes" id="UP000441354"/>
    </source>
</evidence>
<gene>
    <name evidence="2" type="ORF">F7732_04860</name>
</gene>
<organism evidence="2 3">
    <name type="scientific">Bacillus mesophilum</name>
    <dbReference type="NCBI Taxonomy" id="1071718"/>
    <lineage>
        <taxon>Bacteria</taxon>
        <taxon>Bacillati</taxon>
        <taxon>Bacillota</taxon>
        <taxon>Bacilli</taxon>
        <taxon>Bacillales</taxon>
        <taxon>Bacillaceae</taxon>
        <taxon>Bacillus</taxon>
    </lineage>
</organism>
<keyword evidence="1" id="KW-0472">Membrane</keyword>
<evidence type="ECO:0000313" key="2">
    <source>
        <dbReference type="EMBL" id="KAB2333427.1"/>
    </source>
</evidence>
<keyword evidence="1" id="KW-1133">Transmembrane helix</keyword>
<feature type="transmembrane region" description="Helical" evidence="1">
    <location>
        <begin position="55"/>
        <end position="82"/>
    </location>
</feature>
<sequence length="86" mass="9640">MEILISFLGHVAIAIFLALNAPKYGKSPVLWGIFGFFFGILALGIYFVQTGKKLIGWILIIIFSMIIILIFIFFSVLIAFIFSSFS</sequence>
<dbReference type="Proteomes" id="UP000441354">
    <property type="component" value="Unassembled WGS sequence"/>
</dbReference>
<dbReference type="RefSeq" id="WP_151572660.1">
    <property type="nucleotide sequence ID" value="NZ_WBOT01000002.1"/>
</dbReference>
<accession>A0A7V7RN78</accession>
<comment type="caution">
    <text evidence="2">The sequence shown here is derived from an EMBL/GenBank/DDBJ whole genome shotgun (WGS) entry which is preliminary data.</text>
</comment>
<feature type="transmembrane region" description="Helical" evidence="1">
    <location>
        <begin position="30"/>
        <end position="48"/>
    </location>
</feature>
<dbReference type="EMBL" id="WBOT01000002">
    <property type="protein sequence ID" value="KAB2333427.1"/>
    <property type="molecule type" value="Genomic_DNA"/>
</dbReference>
<protein>
    <submittedName>
        <fullName evidence="2">Uncharacterized protein</fullName>
    </submittedName>
</protein>
<name>A0A7V7RN78_9BACI</name>